<keyword evidence="9" id="KW-1185">Reference proteome</keyword>
<evidence type="ECO:0000313" key="8">
    <source>
        <dbReference type="EMBL" id="SFU85204.1"/>
    </source>
</evidence>
<gene>
    <name evidence="8" type="ORF">SAMN05421543_11071</name>
</gene>
<dbReference type="InterPro" id="IPR051449">
    <property type="entry name" value="ABC-2_transporter_component"/>
</dbReference>
<organism evidence="8 9">
    <name type="scientific">Alicyclobacillus macrosporangiidus</name>
    <dbReference type="NCBI Taxonomy" id="392015"/>
    <lineage>
        <taxon>Bacteria</taxon>
        <taxon>Bacillati</taxon>
        <taxon>Bacillota</taxon>
        <taxon>Bacilli</taxon>
        <taxon>Bacillales</taxon>
        <taxon>Alicyclobacillaceae</taxon>
        <taxon>Alicyclobacillus</taxon>
    </lineage>
</organism>
<evidence type="ECO:0000256" key="5">
    <source>
        <dbReference type="ARBA" id="ARBA00023136"/>
    </source>
</evidence>
<dbReference type="RefSeq" id="WP_074952507.1">
    <property type="nucleotide sequence ID" value="NZ_FPBV01000010.1"/>
</dbReference>
<feature type="transmembrane region" description="Helical" evidence="6">
    <location>
        <begin position="311"/>
        <end position="331"/>
    </location>
</feature>
<feature type="domain" description="ABC-2 type transporter transmembrane" evidence="7">
    <location>
        <begin position="19"/>
        <end position="385"/>
    </location>
</feature>
<evidence type="ECO:0000256" key="6">
    <source>
        <dbReference type="SAM" id="Phobius"/>
    </source>
</evidence>
<dbReference type="Pfam" id="PF12698">
    <property type="entry name" value="ABC2_membrane_3"/>
    <property type="match status" value="1"/>
</dbReference>
<evidence type="ECO:0000259" key="7">
    <source>
        <dbReference type="Pfam" id="PF12698"/>
    </source>
</evidence>
<sequence>MNGLWIMVEREFMARVTRKAYWFMTLFGLAVMVALTFMPTIMQWIQHSTQKRIAVADPNRLLAASTVPPQSDASDFTLDILPVDVARRITGSDEALTSYFHDSKVSAVVVVRGAQTADATFVIEENDTLEPSTLQQVEGWARQQVMSARVQQLGPAAQTALSRPVPVDVHARNPNSFSFEQRLQSTMLVYAMVILLFTTVIAYGAWVVQGVIEEKSNRIIEMMLIALKPWQILFGKVIGIALVALVQYALWTAGVLVARAIRGSAAAIPVEHVSPATLALFPLFFLLGYLMYATLFSIGGSLVHRAEEQQLAVTPVTLLLVVVFYASLLAVFKPDSTWATIISFIPPCMPIAMFARVALTHVPVWQLILSIAGGLVVIWLLVWAGAVVYRRFALHTSGASGWKLLLRGGHGG</sequence>
<feature type="transmembrane region" description="Helical" evidence="6">
    <location>
        <begin position="365"/>
        <end position="389"/>
    </location>
</feature>
<keyword evidence="3 6" id="KW-0812">Transmembrane</keyword>
<dbReference type="GO" id="GO:0005886">
    <property type="term" value="C:plasma membrane"/>
    <property type="evidence" value="ECO:0007669"/>
    <property type="project" value="UniProtKB-SubCell"/>
</dbReference>
<feature type="transmembrane region" description="Helical" evidence="6">
    <location>
        <begin position="188"/>
        <end position="212"/>
    </location>
</feature>
<comment type="subcellular location">
    <subcellularLocation>
        <location evidence="1">Cell membrane</location>
        <topology evidence="1">Multi-pass membrane protein</topology>
    </subcellularLocation>
</comment>
<dbReference type="Proteomes" id="UP000183508">
    <property type="component" value="Unassembled WGS sequence"/>
</dbReference>
<name>A0A1I7JJ33_9BACL</name>
<dbReference type="AlphaFoldDB" id="A0A1I7JJ33"/>
<dbReference type="STRING" id="392015.SAMN05421543_11071"/>
<dbReference type="eggNOG" id="COG1668">
    <property type="taxonomic scope" value="Bacteria"/>
</dbReference>
<feature type="transmembrane region" description="Helical" evidence="6">
    <location>
        <begin position="338"/>
        <end position="359"/>
    </location>
</feature>
<dbReference type="InterPro" id="IPR013525">
    <property type="entry name" value="ABC2_TM"/>
</dbReference>
<proteinExistence type="predicted"/>
<evidence type="ECO:0000256" key="1">
    <source>
        <dbReference type="ARBA" id="ARBA00004651"/>
    </source>
</evidence>
<protein>
    <submittedName>
        <fullName evidence="8">ABC-type Na+ efflux pump, permease component</fullName>
    </submittedName>
</protein>
<feature type="transmembrane region" description="Helical" evidence="6">
    <location>
        <begin position="278"/>
        <end position="299"/>
    </location>
</feature>
<dbReference type="EMBL" id="FPBV01000010">
    <property type="protein sequence ID" value="SFU85204.1"/>
    <property type="molecule type" value="Genomic_DNA"/>
</dbReference>
<reference evidence="9" key="1">
    <citation type="submission" date="2016-10" db="EMBL/GenBank/DDBJ databases">
        <authorList>
            <person name="Varghese N."/>
        </authorList>
    </citation>
    <scope>NUCLEOTIDE SEQUENCE [LARGE SCALE GENOMIC DNA]</scope>
    <source>
        <strain evidence="9">DSM 17980</strain>
    </source>
</reference>
<dbReference type="GO" id="GO:0140359">
    <property type="term" value="F:ABC-type transporter activity"/>
    <property type="evidence" value="ECO:0007669"/>
    <property type="project" value="InterPro"/>
</dbReference>
<accession>A0A1I7JJ33</accession>
<feature type="transmembrane region" description="Helical" evidence="6">
    <location>
        <begin position="232"/>
        <end position="257"/>
    </location>
</feature>
<dbReference type="PANTHER" id="PTHR30294">
    <property type="entry name" value="MEMBRANE COMPONENT OF ABC TRANSPORTER YHHJ-RELATED"/>
    <property type="match status" value="1"/>
</dbReference>
<evidence type="ECO:0000313" key="9">
    <source>
        <dbReference type="Proteomes" id="UP000183508"/>
    </source>
</evidence>
<keyword evidence="4 6" id="KW-1133">Transmembrane helix</keyword>
<feature type="transmembrane region" description="Helical" evidence="6">
    <location>
        <begin position="20"/>
        <end position="42"/>
    </location>
</feature>
<dbReference type="PANTHER" id="PTHR30294:SF29">
    <property type="entry name" value="MULTIDRUG ABC TRANSPORTER PERMEASE YBHS-RELATED"/>
    <property type="match status" value="1"/>
</dbReference>
<keyword evidence="2" id="KW-1003">Cell membrane</keyword>
<evidence type="ECO:0000256" key="3">
    <source>
        <dbReference type="ARBA" id="ARBA00022692"/>
    </source>
</evidence>
<evidence type="ECO:0000256" key="4">
    <source>
        <dbReference type="ARBA" id="ARBA00022989"/>
    </source>
</evidence>
<keyword evidence="5 6" id="KW-0472">Membrane</keyword>
<evidence type="ECO:0000256" key="2">
    <source>
        <dbReference type="ARBA" id="ARBA00022475"/>
    </source>
</evidence>